<evidence type="ECO:0000256" key="1">
    <source>
        <dbReference type="ARBA" id="ARBA00022649"/>
    </source>
</evidence>
<evidence type="ECO:0000256" key="5">
    <source>
        <dbReference type="ARBA" id="ARBA00023125"/>
    </source>
</evidence>
<reference evidence="8 10" key="1">
    <citation type="submission" date="2021-04" db="EMBL/GenBank/DDBJ databases">
        <title>Genomic and host-range diversity within the Dickeya zeae complex, identification of D. zeae and D. oryzae members, proposal of two novel subspecies D. zeae subsp. zeae subsp. nov. and D. zeae subsp. dombae subsp. nov.</title>
        <authorList>
            <person name="Van Gijsegem F."/>
            <person name="Hugouvieux-Cotte-Pattat N."/>
        </authorList>
    </citation>
    <scope>NUCLEOTIDE SEQUENCE [LARGE SCALE GENOMIC DNA]</scope>
    <source>
        <strain evidence="8 10">FVG03</strain>
    </source>
</reference>
<dbReference type="AlphaFoldDB" id="A0AB39IS60"/>
<feature type="domain" description="DarT" evidence="7">
    <location>
        <begin position="14"/>
        <end position="210"/>
    </location>
</feature>
<keyword evidence="4 6" id="KW-0548">Nucleotidyltransferase</keyword>
<feature type="binding site" evidence="6">
    <location>
        <begin position="18"/>
        <end position="20"/>
    </location>
    <ligand>
        <name>NAD(+)</name>
        <dbReference type="ChEBI" id="CHEBI:57540"/>
    </ligand>
</feature>
<organism evidence="9">
    <name type="scientific">Dickeya oryzae</name>
    <dbReference type="NCBI Taxonomy" id="1240404"/>
    <lineage>
        <taxon>Bacteria</taxon>
        <taxon>Pseudomonadati</taxon>
        <taxon>Pseudomonadota</taxon>
        <taxon>Gammaproteobacteria</taxon>
        <taxon>Enterobacterales</taxon>
        <taxon>Pectobacteriaceae</taxon>
        <taxon>Dickeya</taxon>
    </lineage>
</organism>
<name>A0AB39IS60_9GAMM</name>
<feature type="binding site" evidence="6">
    <location>
        <position position="35"/>
    </location>
    <ligand>
        <name>NAD(+)</name>
        <dbReference type="ChEBI" id="CHEBI:57540"/>
    </ligand>
</feature>
<dbReference type="PROSITE" id="PS52018">
    <property type="entry name" value="DART"/>
    <property type="match status" value="1"/>
</dbReference>
<keyword evidence="10" id="KW-1185">Reference proteome</keyword>
<proteinExistence type="inferred from homology"/>
<feature type="active site" description="Proton acceptor" evidence="6">
    <location>
        <position position="58"/>
    </location>
</feature>
<dbReference type="Proteomes" id="UP000810130">
    <property type="component" value="Unassembled WGS sequence"/>
</dbReference>
<reference evidence="9" key="2">
    <citation type="submission" date="2024-07" db="EMBL/GenBank/DDBJ databases">
        <authorList>
            <person name="Pedron J."/>
        </authorList>
    </citation>
    <scope>NUCLEOTIDE SEQUENCE</scope>
    <source>
        <strain evidence="9">A003-S1-M15</strain>
    </source>
</reference>
<evidence type="ECO:0000313" key="10">
    <source>
        <dbReference type="Proteomes" id="UP000810130"/>
    </source>
</evidence>
<evidence type="ECO:0000259" key="7">
    <source>
        <dbReference type="PROSITE" id="PS52018"/>
    </source>
</evidence>
<protein>
    <submittedName>
        <fullName evidence="8">DUF4433 domain-containing protein</fullName>
    </submittedName>
    <submittedName>
        <fullName evidence="9">DarT ssDNA thymidine ADP-ribosyltransferase family protein</fullName>
    </submittedName>
</protein>
<dbReference type="GO" id="GO:0016779">
    <property type="term" value="F:nucleotidyltransferase activity"/>
    <property type="evidence" value="ECO:0007669"/>
    <property type="project" value="UniProtKB-UniRule"/>
</dbReference>
<evidence type="ECO:0000256" key="3">
    <source>
        <dbReference type="ARBA" id="ARBA00022679"/>
    </source>
</evidence>
<comment type="similarity">
    <text evidence="6">Belongs to the DarT ADP-ribosyltransferase family.</text>
</comment>
<sequence>MNEFETLIKAKDIKEILHFTTNQGLLGILRTGAVLPNSQLTEEDTLAFIFQQNSLKRRERDSKWLSYVNLSITKLNFEFFEHSRSVHQYSDIYWVILSFLPEIIIDSGVCFTTTNNIYPSCLRGEGIESFERMFRNTIVGKYQREIFRGPSHLPSWTTCEQAEVLYPGRLALERLAKVYVSNFEDKASIMAQLAVLGLVLDVEVCPNKFRDDTNDN</sequence>
<keyword evidence="1 6" id="KW-1277">Toxin-antitoxin system</keyword>
<dbReference type="GO" id="GO:0003677">
    <property type="term" value="F:DNA binding"/>
    <property type="evidence" value="ECO:0007669"/>
    <property type="project" value="UniProtKB-UniRule"/>
</dbReference>
<evidence type="ECO:0000313" key="9">
    <source>
        <dbReference type="EMBL" id="XDL23907.1"/>
    </source>
</evidence>
<dbReference type="EMBL" id="CP162670">
    <property type="protein sequence ID" value="XDL23907.1"/>
    <property type="molecule type" value="Genomic_DNA"/>
</dbReference>
<dbReference type="InterPro" id="IPR029494">
    <property type="entry name" value="DarT"/>
</dbReference>
<comment type="catalytic activity">
    <reaction evidence="6">
        <text>a thymidine in DNA + NAD(+) = an N-(ADP-alpha-D-ribosyl)-thymidine in DNA + nicotinamide + H(+)</text>
        <dbReference type="Rhea" id="RHEA:71651"/>
        <dbReference type="Rhea" id="RHEA-COMP:13556"/>
        <dbReference type="Rhea" id="RHEA-COMP:18051"/>
        <dbReference type="ChEBI" id="CHEBI:15378"/>
        <dbReference type="ChEBI" id="CHEBI:17154"/>
        <dbReference type="ChEBI" id="CHEBI:57540"/>
        <dbReference type="ChEBI" id="CHEBI:137386"/>
        <dbReference type="ChEBI" id="CHEBI:191199"/>
    </reaction>
</comment>
<accession>A0AB39IS60</accession>
<feature type="binding site" evidence="6">
    <location>
        <position position="27"/>
    </location>
    <ligand>
        <name>NAD(+)</name>
        <dbReference type="ChEBI" id="CHEBI:57540"/>
    </ligand>
</feature>
<keyword evidence="2 6" id="KW-0328">Glycosyltransferase</keyword>
<evidence type="ECO:0000313" key="8">
    <source>
        <dbReference type="EMBL" id="MBP2859998.1"/>
    </source>
</evidence>
<keyword evidence="3 6" id="KW-0808">Transferase</keyword>
<dbReference type="Pfam" id="PF14487">
    <property type="entry name" value="DarT"/>
    <property type="match status" value="1"/>
</dbReference>
<dbReference type="GO" id="GO:0016757">
    <property type="term" value="F:glycosyltransferase activity"/>
    <property type="evidence" value="ECO:0007669"/>
    <property type="project" value="UniProtKB-UniRule"/>
</dbReference>
<keyword evidence="5 6" id="KW-0238">DNA-binding</keyword>
<dbReference type="GeneID" id="302583381"/>
<feature type="active site" evidence="6">
    <location>
        <position position="163"/>
    </location>
</feature>
<feature type="binding site" evidence="6">
    <location>
        <position position="58"/>
    </location>
    <ligand>
        <name>NAD(+)</name>
        <dbReference type="ChEBI" id="CHEBI:57540"/>
    </ligand>
</feature>
<gene>
    <name evidence="8" type="ORF">J8657_20635</name>
    <name evidence="9" type="ORF">LF929_016890</name>
</gene>
<evidence type="ECO:0000256" key="2">
    <source>
        <dbReference type="ARBA" id="ARBA00022676"/>
    </source>
</evidence>
<dbReference type="RefSeq" id="WP_210175904.1">
    <property type="nucleotide sequence ID" value="NZ_CP162670.1"/>
</dbReference>
<evidence type="ECO:0000256" key="4">
    <source>
        <dbReference type="ARBA" id="ARBA00022695"/>
    </source>
</evidence>
<evidence type="ECO:0000256" key="6">
    <source>
        <dbReference type="PROSITE-ProRule" id="PRU01362"/>
    </source>
</evidence>
<dbReference type="EMBL" id="JAGJWX010000060">
    <property type="protein sequence ID" value="MBP2859998.1"/>
    <property type="molecule type" value="Genomic_DNA"/>
</dbReference>